<dbReference type="InterPro" id="IPR058625">
    <property type="entry name" value="MdtA-like_BSH"/>
</dbReference>
<dbReference type="PRINTS" id="PR01490">
    <property type="entry name" value="RTXTOXIND"/>
</dbReference>
<accession>A0A975G1H1</accession>
<keyword evidence="1" id="KW-0175">Coiled coil</keyword>
<dbReference type="InterPro" id="IPR050739">
    <property type="entry name" value="MFP"/>
</dbReference>
<keyword evidence="6" id="KW-1185">Reference proteome</keyword>
<sequence length="369" mass="38816">MGVRLMPKSRLIPLLAGGVVALALLIGGGLWWADRQKYESTDNAFVEADTAPVSSLIADHVAEVLVTDNQPVTPGQVLVRLDPTDFQDRVAQAKANLAAAEAAVKSVDDKAALETSMIAERAAGVTSAEAGARTADLDMKRYGRLAEQGFVSDQGLQSARSQAQQTAANVAQAKASLEAEQRSAQSLASAKAQNLAQVQAARAALQQAETDLDRTVIRAPIQGVVGARSVRAGQYVQPGVTLLAVVPLGKTYVVANFKETQVARMRVGQPVQIRADAFDQPIRGRIDSFAPATGQEFALIPVENAVGNFTKITQRVPVKIAVEPGTRLASGLRPGLSVVVKVDVTGRTGASFADLGAPQVQVARQGTER</sequence>
<name>A0A975G1H1_9CAUL</name>
<feature type="domain" description="Multidrug resistance protein MdtA-like alpha-helical hairpin" evidence="3">
    <location>
        <begin position="125"/>
        <end position="179"/>
    </location>
</feature>
<dbReference type="InterPro" id="IPR058624">
    <property type="entry name" value="MdtA-like_HH"/>
</dbReference>
<evidence type="ECO:0000259" key="3">
    <source>
        <dbReference type="Pfam" id="PF25876"/>
    </source>
</evidence>
<evidence type="ECO:0000259" key="4">
    <source>
        <dbReference type="Pfam" id="PF25917"/>
    </source>
</evidence>
<reference evidence="5" key="1">
    <citation type="submission" date="2021-04" db="EMBL/GenBank/DDBJ databases">
        <title>The complete genome sequence of Caulobacter sp. S6.</title>
        <authorList>
            <person name="Tang Y."/>
            <person name="Ouyang W."/>
            <person name="Liu Q."/>
            <person name="Huang B."/>
            <person name="Guo Z."/>
            <person name="Lei P."/>
        </authorList>
    </citation>
    <scope>NUCLEOTIDE SEQUENCE</scope>
    <source>
        <strain evidence="5">S6</strain>
    </source>
</reference>
<dbReference type="PANTHER" id="PTHR30386:SF24">
    <property type="entry name" value="MULTIDRUG RESISTANCE EFFLUX PUMP"/>
    <property type="match status" value="1"/>
</dbReference>
<evidence type="ECO:0000256" key="2">
    <source>
        <dbReference type="SAM" id="Phobius"/>
    </source>
</evidence>
<evidence type="ECO:0000256" key="1">
    <source>
        <dbReference type="SAM" id="Coils"/>
    </source>
</evidence>
<dbReference type="SUPFAM" id="SSF111369">
    <property type="entry name" value="HlyD-like secretion proteins"/>
    <property type="match status" value="2"/>
</dbReference>
<dbReference type="AlphaFoldDB" id="A0A975G1H1"/>
<proteinExistence type="predicted"/>
<keyword evidence="2" id="KW-1133">Transmembrane helix</keyword>
<dbReference type="Gene3D" id="1.10.287.470">
    <property type="entry name" value="Helix hairpin bin"/>
    <property type="match status" value="1"/>
</dbReference>
<dbReference type="PANTHER" id="PTHR30386">
    <property type="entry name" value="MEMBRANE FUSION SUBUNIT OF EMRAB-TOLC MULTIDRUG EFFLUX PUMP"/>
    <property type="match status" value="1"/>
</dbReference>
<dbReference type="Pfam" id="PF25917">
    <property type="entry name" value="BSH_RND"/>
    <property type="match status" value="1"/>
</dbReference>
<evidence type="ECO:0000313" key="6">
    <source>
        <dbReference type="Proteomes" id="UP000676409"/>
    </source>
</evidence>
<dbReference type="Gene3D" id="2.40.30.170">
    <property type="match status" value="1"/>
</dbReference>
<evidence type="ECO:0000313" key="5">
    <source>
        <dbReference type="EMBL" id="QUD89360.1"/>
    </source>
</evidence>
<dbReference type="EMBL" id="CP073078">
    <property type="protein sequence ID" value="QUD89360.1"/>
    <property type="molecule type" value="Genomic_DNA"/>
</dbReference>
<feature type="transmembrane region" description="Helical" evidence="2">
    <location>
        <begin position="12"/>
        <end position="33"/>
    </location>
</feature>
<dbReference type="Gene3D" id="2.40.50.100">
    <property type="match status" value="1"/>
</dbReference>
<gene>
    <name evidence="5" type="ORF">KCG34_05630</name>
</gene>
<feature type="domain" description="Multidrug resistance protein MdtA-like barrel-sandwich hybrid" evidence="4">
    <location>
        <begin position="53"/>
        <end position="246"/>
    </location>
</feature>
<organism evidence="5 6">
    <name type="scientific">Phenylobacterium montanum</name>
    <dbReference type="NCBI Taxonomy" id="2823693"/>
    <lineage>
        <taxon>Bacteria</taxon>
        <taxon>Pseudomonadati</taxon>
        <taxon>Pseudomonadota</taxon>
        <taxon>Alphaproteobacteria</taxon>
        <taxon>Caulobacterales</taxon>
        <taxon>Caulobacteraceae</taxon>
        <taxon>Phenylobacterium</taxon>
    </lineage>
</organism>
<dbReference type="Proteomes" id="UP000676409">
    <property type="component" value="Chromosome"/>
</dbReference>
<keyword evidence="2" id="KW-0472">Membrane</keyword>
<dbReference type="KEGG" id="caul:KCG34_05630"/>
<dbReference type="Pfam" id="PF25876">
    <property type="entry name" value="HH_MFP_RND"/>
    <property type="match status" value="1"/>
</dbReference>
<feature type="coiled-coil region" evidence="1">
    <location>
        <begin position="156"/>
        <end position="218"/>
    </location>
</feature>
<keyword evidence="2" id="KW-0812">Transmembrane</keyword>
<protein>
    <submittedName>
        <fullName evidence="5">HlyD family secretion protein</fullName>
    </submittedName>
</protein>